<dbReference type="PANTHER" id="PTHR35046">
    <property type="entry name" value="ZINC KNUCKLE (CCHC-TYPE) FAMILY PROTEIN"/>
    <property type="match status" value="1"/>
</dbReference>
<dbReference type="FunFam" id="3.10.10.10:FF:000007">
    <property type="entry name" value="Retrovirus-related Pol polyprotein from transposon 17.6-like Protein"/>
    <property type="match status" value="1"/>
</dbReference>
<dbReference type="GO" id="GO:0008233">
    <property type="term" value="F:peptidase activity"/>
    <property type="evidence" value="ECO:0007669"/>
    <property type="project" value="UniProtKB-KW"/>
</dbReference>
<dbReference type="GO" id="GO:0006508">
    <property type="term" value="P:proteolysis"/>
    <property type="evidence" value="ECO:0007669"/>
    <property type="project" value="UniProtKB-KW"/>
</dbReference>
<dbReference type="Gene3D" id="3.10.10.10">
    <property type="entry name" value="HIV Type 1 Reverse Transcriptase, subunit A, domain 1"/>
    <property type="match status" value="1"/>
</dbReference>
<dbReference type="FunFam" id="3.30.70.270:FF:000020">
    <property type="entry name" value="Transposon Tf2-6 polyprotein-like Protein"/>
    <property type="match status" value="1"/>
</dbReference>
<evidence type="ECO:0000256" key="9">
    <source>
        <dbReference type="SAM" id="MobiDB-lite"/>
    </source>
</evidence>
<evidence type="ECO:0000313" key="13">
    <source>
        <dbReference type="Proteomes" id="UP000075243"/>
    </source>
</evidence>
<evidence type="ECO:0000256" key="7">
    <source>
        <dbReference type="ARBA" id="ARBA00022918"/>
    </source>
</evidence>
<dbReference type="PROSITE" id="PS50878">
    <property type="entry name" value="RT_POL"/>
    <property type="match status" value="1"/>
</dbReference>
<evidence type="ECO:0000313" key="12">
    <source>
        <dbReference type="EMBL" id="KYP43823.1"/>
    </source>
</evidence>
<proteinExistence type="predicted"/>
<feature type="region of interest" description="Disordered" evidence="9">
    <location>
        <begin position="223"/>
        <end position="245"/>
    </location>
</feature>
<dbReference type="GO" id="GO:0008270">
    <property type="term" value="F:zinc ion binding"/>
    <property type="evidence" value="ECO:0007669"/>
    <property type="project" value="UniProtKB-KW"/>
</dbReference>
<dbReference type="Proteomes" id="UP000075243">
    <property type="component" value="Unassembled WGS sequence"/>
</dbReference>
<evidence type="ECO:0000259" key="11">
    <source>
        <dbReference type="PROSITE" id="PS50878"/>
    </source>
</evidence>
<keyword evidence="1" id="KW-0645">Protease</keyword>
<evidence type="ECO:0000256" key="6">
    <source>
        <dbReference type="ARBA" id="ARBA00022801"/>
    </source>
</evidence>
<dbReference type="SUPFAM" id="SSF56672">
    <property type="entry name" value="DNA/RNA polymerases"/>
    <property type="match status" value="1"/>
</dbReference>
<keyword evidence="3" id="KW-0548">Nucleotidyltransferase</keyword>
<keyword evidence="6" id="KW-0378">Hydrolase</keyword>
<keyword evidence="5" id="KW-0255">Endonuclease</keyword>
<accession>A0A151RMU3</accession>
<feature type="compositionally biased region" description="Acidic residues" evidence="9">
    <location>
        <begin position="234"/>
        <end position="245"/>
    </location>
</feature>
<gene>
    <name evidence="12" type="ORF">KK1_034693</name>
</gene>
<dbReference type="Pfam" id="PF03732">
    <property type="entry name" value="Retrotrans_gag"/>
    <property type="match status" value="1"/>
</dbReference>
<dbReference type="InterPro" id="IPR001878">
    <property type="entry name" value="Znf_CCHC"/>
</dbReference>
<keyword evidence="2" id="KW-0808">Transferase</keyword>
<reference evidence="12" key="1">
    <citation type="journal article" date="2012" name="Nat. Biotechnol.">
        <title>Draft genome sequence of pigeonpea (Cajanus cajan), an orphan legume crop of resource-poor farmers.</title>
        <authorList>
            <person name="Varshney R.K."/>
            <person name="Chen W."/>
            <person name="Li Y."/>
            <person name="Bharti A.K."/>
            <person name="Saxena R.K."/>
            <person name="Schlueter J.A."/>
            <person name="Donoghue M.T."/>
            <person name="Azam S."/>
            <person name="Fan G."/>
            <person name="Whaley A.M."/>
            <person name="Farmer A.D."/>
            <person name="Sheridan J."/>
            <person name="Iwata A."/>
            <person name="Tuteja R."/>
            <person name="Penmetsa R.V."/>
            <person name="Wu W."/>
            <person name="Upadhyaya H.D."/>
            <person name="Yang S.P."/>
            <person name="Shah T."/>
            <person name="Saxena K.B."/>
            <person name="Michael T."/>
            <person name="McCombie W.R."/>
            <person name="Yang B."/>
            <person name="Zhang G."/>
            <person name="Yang H."/>
            <person name="Wang J."/>
            <person name="Spillane C."/>
            <person name="Cook D.R."/>
            <person name="May G.D."/>
            <person name="Xu X."/>
            <person name="Jackson S.A."/>
        </authorList>
    </citation>
    <scope>NUCLEOTIDE SEQUENCE [LARGE SCALE GENOMIC DNA]</scope>
</reference>
<dbReference type="SUPFAM" id="SSF57756">
    <property type="entry name" value="Retrovirus zinc finger-like domains"/>
    <property type="match status" value="1"/>
</dbReference>
<dbReference type="Pfam" id="PF00078">
    <property type="entry name" value="RVT_1"/>
    <property type="match status" value="1"/>
</dbReference>
<feature type="domain" description="CCHC-type" evidence="10">
    <location>
        <begin position="193"/>
        <end position="209"/>
    </location>
</feature>
<evidence type="ECO:0000256" key="1">
    <source>
        <dbReference type="ARBA" id="ARBA00022670"/>
    </source>
</evidence>
<dbReference type="CDD" id="cd00303">
    <property type="entry name" value="retropepsin_like"/>
    <property type="match status" value="1"/>
</dbReference>
<keyword evidence="4" id="KW-0540">Nuclease</keyword>
<feature type="domain" description="Reverse transcriptase" evidence="11">
    <location>
        <begin position="481"/>
        <end position="660"/>
    </location>
</feature>
<keyword evidence="8" id="KW-0863">Zinc-finger</keyword>
<dbReference type="InterPro" id="IPR000477">
    <property type="entry name" value="RT_dom"/>
</dbReference>
<feature type="compositionally biased region" description="Low complexity" evidence="9">
    <location>
        <begin position="223"/>
        <end position="233"/>
    </location>
</feature>
<dbReference type="AlphaFoldDB" id="A0A151RMU3"/>
<evidence type="ECO:0000259" key="10">
    <source>
        <dbReference type="PROSITE" id="PS50158"/>
    </source>
</evidence>
<dbReference type="InterPro" id="IPR036875">
    <property type="entry name" value="Znf_CCHC_sf"/>
</dbReference>
<dbReference type="SMART" id="SM00343">
    <property type="entry name" value="ZnF_C2HC"/>
    <property type="match status" value="1"/>
</dbReference>
<evidence type="ECO:0000256" key="4">
    <source>
        <dbReference type="ARBA" id="ARBA00022722"/>
    </source>
</evidence>
<dbReference type="Gene3D" id="3.30.70.270">
    <property type="match status" value="2"/>
</dbReference>
<dbReference type="PROSITE" id="PS50158">
    <property type="entry name" value="ZF_CCHC"/>
    <property type="match status" value="1"/>
</dbReference>
<dbReference type="InterPro" id="IPR043128">
    <property type="entry name" value="Rev_trsase/Diguanyl_cyclase"/>
</dbReference>
<evidence type="ECO:0000256" key="3">
    <source>
        <dbReference type="ARBA" id="ARBA00022695"/>
    </source>
</evidence>
<dbReference type="Gramene" id="C.cajan_33035.t">
    <property type="protein sequence ID" value="C.cajan_33035.t"/>
    <property type="gene ID" value="C.cajan_33035"/>
</dbReference>
<keyword evidence="13" id="KW-1185">Reference proteome</keyword>
<dbReference type="InterPro" id="IPR043502">
    <property type="entry name" value="DNA/RNA_pol_sf"/>
</dbReference>
<protein>
    <submittedName>
        <fullName evidence="12">Transposon Ty3-I Gag-Pol polyprotein</fullName>
    </submittedName>
</protein>
<organism evidence="12 13">
    <name type="scientific">Cajanus cajan</name>
    <name type="common">Pigeon pea</name>
    <name type="synonym">Cajanus indicus</name>
    <dbReference type="NCBI Taxonomy" id="3821"/>
    <lineage>
        <taxon>Eukaryota</taxon>
        <taxon>Viridiplantae</taxon>
        <taxon>Streptophyta</taxon>
        <taxon>Embryophyta</taxon>
        <taxon>Tracheophyta</taxon>
        <taxon>Spermatophyta</taxon>
        <taxon>Magnoliopsida</taxon>
        <taxon>eudicotyledons</taxon>
        <taxon>Gunneridae</taxon>
        <taxon>Pentapetalae</taxon>
        <taxon>rosids</taxon>
        <taxon>fabids</taxon>
        <taxon>Fabales</taxon>
        <taxon>Fabaceae</taxon>
        <taxon>Papilionoideae</taxon>
        <taxon>50 kb inversion clade</taxon>
        <taxon>NPAAA clade</taxon>
        <taxon>indigoferoid/millettioid clade</taxon>
        <taxon>Phaseoleae</taxon>
        <taxon>Cajanus</taxon>
    </lineage>
</organism>
<dbReference type="EMBL" id="KQ483651">
    <property type="protein sequence ID" value="KYP43823.1"/>
    <property type="molecule type" value="Genomic_DNA"/>
</dbReference>
<keyword evidence="8" id="KW-0479">Metal-binding</keyword>
<dbReference type="PANTHER" id="PTHR35046:SF9">
    <property type="entry name" value="RNA-DIRECTED DNA POLYMERASE"/>
    <property type="match status" value="1"/>
</dbReference>
<dbReference type="InterPro" id="IPR005162">
    <property type="entry name" value="Retrotrans_gag_dom"/>
</dbReference>
<sequence length="753" mass="87329">MKVEQILACHQVSEKRKVSLATLSFQSHDMYWWTSLVRDRCLHNDPPIQYWNELKSALRRRHIPSYYTRELMNKLQRLQQKHMSVEEYRKTRFLSGLNSEIRDKVELLPYRDLNDLVQLCIKVEQQVLRKNFKKESSFSSSYYKKDHKREGKTFEKKITFDSSKNLDKGKEKEKEKDKGKYTSHTSTKSSEIKCFKCLGRGHIVSQCPNKKVMILRGQDIYSSQDEATTSSSSSEDEEETSEEERCEATYPYIGELLMVRRFLSNQPSDTHSQRENIFHTRCNISSKAWLTTTPHPKPYQLHWLNDDGDMVVNQQVEVDFSIGHYKDKITSDLVPMEACHILLGRPWQFDKQTKHDGLTNKITFTHKGKNVPSLEIVQQGEHLDSKTLSKTSLLIEPSSYVLTCRGTLTCIATNNVETSLPLEIQNLLVEFDDVFPSEGPIGLPPFRGIEHQIDFVPGASLPNRPAYRKNPQETKEIKKQVQDLLESKESSPCVVPVLLVPKKDGKWRMCCDCRAINNITIKYRHPIPRLGDMLDELHGSSIFSKIDLKSGYHQIRIKEGDERKTAFKTKFGLYEWLVMPFGLTNAPSTFMRLMNHVLRDCIGRFVVFYFDDILIYRKSLSGHVDHLRQVLIVLRENHLFANVDKCTFCGDNVIFLGFVVSKQGVHVDPEKIKAIQEWPIPTNVSEVRSFHGLESLYRHFVPNFSTFASPLNELVKKDVVFLWQEKHNLAFQELKKKLTQAPILAFPDFNKNF</sequence>
<name>A0A151RMU3_CAJCA</name>
<evidence type="ECO:0000256" key="2">
    <source>
        <dbReference type="ARBA" id="ARBA00022679"/>
    </source>
</evidence>
<dbReference type="GO" id="GO:0004519">
    <property type="term" value="F:endonuclease activity"/>
    <property type="evidence" value="ECO:0007669"/>
    <property type="project" value="UniProtKB-KW"/>
</dbReference>
<evidence type="ECO:0000256" key="8">
    <source>
        <dbReference type="PROSITE-ProRule" id="PRU00047"/>
    </source>
</evidence>
<evidence type="ECO:0000256" key="5">
    <source>
        <dbReference type="ARBA" id="ARBA00022759"/>
    </source>
</evidence>
<dbReference type="GO" id="GO:0003964">
    <property type="term" value="F:RNA-directed DNA polymerase activity"/>
    <property type="evidence" value="ECO:0007669"/>
    <property type="project" value="UniProtKB-KW"/>
</dbReference>
<keyword evidence="7" id="KW-0695">RNA-directed DNA polymerase</keyword>
<dbReference type="GO" id="GO:0003676">
    <property type="term" value="F:nucleic acid binding"/>
    <property type="evidence" value="ECO:0007669"/>
    <property type="project" value="InterPro"/>
</dbReference>
<dbReference type="CDD" id="cd01647">
    <property type="entry name" value="RT_LTR"/>
    <property type="match status" value="1"/>
</dbReference>
<keyword evidence="8" id="KW-0862">Zinc</keyword>